<dbReference type="AlphaFoldDB" id="Q2NRI7"/>
<accession>Q2NRI7</accession>
<reference evidence="1 3" key="1">
    <citation type="journal article" date="2006" name="Genome Res.">
        <title>Massive genome erosion and functional adaptations provide insights into the symbiotic lifestyle of Sodalis glossinidius in the tsetse host.</title>
        <authorList>
            <person name="Toh H."/>
            <person name="Weiss B.L."/>
            <person name="Perkin S.A.H."/>
            <person name="Yamashita A."/>
            <person name="Oshima K."/>
            <person name="Hattori M."/>
            <person name="Aksoy S."/>
        </authorList>
    </citation>
    <scope>NUCLEOTIDE SEQUENCE [LARGE SCALE GENOMIC DNA]</scope>
    <source>
        <strain evidence="3">morsitans</strain>
        <strain evidence="1">Morsitans</strain>
    </source>
</reference>
<dbReference type="EMBL" id="LN854557">
    <property type="protein sequence ID" value="CRL46228.1"/>
    <property type="molecule type" value="Genomic_DNA"/>
</dbReference>
<protein>
    <submittedName>
        <fullName evidence="1">Uncharacterized protein</fullName>
    </submittedName>
</protein>
<evidence type="ECO:0000313" key="2">
    <source>
        <dbReference type="EMBL" id="CRL46228.1"/>
    </source>
</evidence>
<gene>
    <name evidence="1" type="ordered locus">SG1963</name>
    <name evidence="2" type="ORF">SGGMMB4_04666</name>
</gene>
<dbReference type="SUPFAM" id="SSF160719">
    <property type="entry name" value="gpW/gp25-like"/>
    <property type="match status" value="1"/>
</dbReference>
<dbReference type="EMBL" id="AP008232">
    <property type="protein sequence ID" value="BAE75238.1"/>
    <property type="molecule type" value="Genomic_DNA"/>
</dbReference>
<evidence type="ECO:0000313" key="1">
    <source>
        <dbReference type="EMBL" id="BAE75238.1"/>
    </source>
</evidence>
<dbReference type="RefSeq" id="WP_011411694.1">
    <property type="nucleotide sequence ID" value="NC_007712.1"/>
</dbReference>
<keyword evidence="3" id="KW-1185">Reference proteome</keyword>
<evidence type="ECO:0000313" key="3">
    <source>
        <dbReference type="Proteomes" id="UP000001932"/>
    </source>
</evidence>
<dbReference type="Proteomes" id="UP000001932">
    <property type="component" value="Chromosome"/>
</dbReference>
<dbReference type="InterPro" id="IPR020288">
    <property type="entry name" value="Sheath_initiator"/>
</dbReference>
<evidence type="ECO:0000313" key="4">
    <source>
        <dbReference type="Proteomes" id="UP000245838"/>
    </source>
</evidence>
<proteinExistence type="predicted"/>
<dbReference type="Proteomes" id="UP000245838">
    <property type="component" value="Chromosome sggmmb4_Chromosome"/>
</dbReference>
<dbReference type="KEGG" id="sgl:SG1963"/>
<name>Q2NRI7_SODGM</name>
<organism evidence="1 3">
    <name type="scientific">Sodalis glossinidius (strain morsitans)</name>
    <dbReference type="NCBI Taxonomy" id="343509"/>
    <lineage>
        <taxon>Bacteria</taxon>
        <taxon>Pseudomonadati</taxon>
        <taxon>Pseudomonadota</taxon>
        <taxon>Gammaproteobacteria</taxon>
        <taxon>Enterobacterales</taxon>
        <taxon>Bruguierivoracaceae</taxon>
        <taxon>Sodalis</taxon>
    </lineage>
</organism>
<reference evidence="2 4" key="2">
    <citation type="submission" date="2015-05" db="EMBL/GenBank/DDBJ databases">
        <authorList>
            <person name="Goodhead I."/>
        </authorList>
    </citation>
    <scope>NUCLEOTIDE SEQUENCE [LARGE SCALE GENOMIC DNA]</scope>
    <source>
        <strain evidence="2">B4</strain>
        <strain evidence="4">morsitans</strain>
    </source>
</reference>
<sequence length="89" mass="10189">MRVRRLDDNHDWTFGRGRASYASGADALRQCLITRLRSLNGDWFLNPDSGVRWFDYLAKNADFRALEAEIKGVVLDTDGVQEISAFPFH</sequence>
<dbReference type="eggNOG" id="ENOG5032X4C">
    <property type="taxonomic scope" value="Bacteria"/>
</dbReference>
<dbReference type="Pfam" id="PF10934">
    <property type="entry name" value="Sheath_initiator"/>
    <property type="match status" value="1"/>
</dbReference>
<dbReference type="HOGENOM" id="CLU_142920_1_0_6"/>